<proteinExistence type="predicted"/>
<reference evidence="4 5" key="1">
    <citation type="journal article" date="2018" name="Sci. Adv.">
        <title>Multi-heme cytochromes provide a pathway for survival in energy-limited environments.</title>
        <authorList>
            <person name="Deng X."/>
            <person name="Dohmae N."/>
            <person name="Nealson K.H."/>
            <person name="Hashimoto K."/>
            <person name="Okamoto A."/>
        </authorList>
    </citation>
    <scope>NUCLEOTIDE SEQUENCE [LARGE SCALE GENOMIC DNA]</scope>
    <source>
        <strain evidence="4 5">IS5</strain>
    </source>
</reference>
<evidence type="ECO:0000256" key="1">
    <source>
        <dbReference type="PIRSR" id="PIRSR001220-1"/>
    </source>
</evidence>
<feature type="active site" description="O-isoaspartyl threonine intermediate" evidence="1">
    <location>
        <position position="12"/>
    </location>
</feature>
<dbReference type="Gene3D" id="3.40.50.1170">
    <property type="entry name" value="L-asparaginase, N-terminal domain"/>
    <property type="match status" value="1"/>
</dbReference>
<dbReference type="PIRSF" id="PIRSF500176">
    <property type="entry name" value="L_ASNase"/>
    <property type="match status" value="1"/>
</dbReference>
<protein>
    <submittedName>
        <fullName evidence="4">Asparaginase/glutaminase</fullName>
    </submittedName>
</protein>
<dbReference type="PROSITE" id="PS51732">
    <property type="entry name" value="ASN_GLN_ASE_3"/>
    <property type="match status" value="1"/>
</dbReference>
<dbReference type="AlphaFoldDB" id="A0A2Z6B3C9"/>
<evidence type="ECO:0000313" key="4">
    <source>
        <dbReference type="EMBL" id="BBD09926.1"/>
    </source>
</evidence>
<feature type="binding site" evidence="2">
    <location>
        <position position="54"/>
    </location>
    <ligand>
        <name>substrate</name>
    </ligand>
</feature>
<evidence type="ECO:0000313" key="5">
    <source>
        <dbReference type="Proteomes" id="UP000269883"/>
    </source>
</evidence>
<dbReference type="PANTHER" id="PTHR11707">
    <property type="entry name" value="L-ASPARAGINASE"/>
    <property type="match status" value="1"/>
</dbReference>
<dbReference type="InterPro" id="IPR036152">
    <property type="entry name" value="Asp/glu_Ase-like_sf"/>
</dbReference>
<feature type="binding site" evidence="2">
    <location>
        <begin position="83"/>
        <end position="84"/>
    </location>
    <ligand>
        <name>substrate</name>
    </ligand>
</feature>
<dbReference type="PRINTS" id="PR00139">
    <property type="entry name" value="ASNGLNASE"/>
</dbReference>
<feature type="domain" description="L-asparaginase N-terminal" evidence="3">
    <location>
        <begin position="4"/>
        <end position="155"/>
    </location>
</feature>
<accession>A0A2Z6B3C9</accession>
<dbReference type="EMBL" id="AP017378">
    <property type="protein sequence ID" value="BBD09926.1"/>
    <property type="molecule type" value="Genomic_DNA"/>
</dbReference>
<dbReference type="PANTHER" id="PTHR11707:SF28">
    <property type="entry name" value="60 KDA LYSOPHOSPHOLIPASE"/>
    <property type="match status" value="1"/>
</dbReference>
<dbReference type="Pfam" id="PF00710">
    <property type="entry name" value="Asparaginase"/>
    <property type="match status" value="1"/>
</dbReference>
<dbReference type="InterPro" id="IPR006034">
    <property type="entry name" value="Asparaginase/glutaminase-like"/>
</dbReference>
<dbReference type="PIRSF" id="PIRSF001220">
    <property type="entry name" value="L-ASNase_gatD"/>
    <property type="match status" value="1"/>
</dbReference>
<sequence length="163" mass="17728">MADIRILVTGGTLDKEYNQLDGELVFTKTHLTDILTQAKCTVDVAIETVMLKDSLHMVDADRELILERVLAAPEDKVVVTHGTDTMPETARLIGPRANGKTVVLVGAMVPYSFVNSDALFNLGCAFSAAQLLAPGAYITMNGKVFASDNVRKNRQKGEFETLD</sequence>
<dbReference type="InterPro" id="IPR037152">
    <property type="entry name" value="L-asparaginase_N_sf"/>
</dbReference>
<gene>
    <name evidence="4" type="ORF">DFE_3200</name>
</gene>
<dbReference type="GO" id="GO:0004067">
    <property type="term" value="F:asparaginase activity"/>
    <property type="evidence" value="ECO:0007669"/>
    <property type="project" value="UniProtKB-UniRule"/>
</dbReference>
<dbReference type="SUPFAM" id="SSF53774">
    <property type="entry name" value="Glutaminase/Asparaginase"/>
    <property type="match status" value="1"/>
</dbReference>
<dbReference type="OrthoDB" id="9788068at2"/>
<dbReference type="InterPro" id="IPR027474">
    <property type="entry name" value="L-asparaginase_N"/>
</dbReference>
<dbReference type="KEGG" id="dfl:DFE_3200"/>
<evidence type="ECO:0000259" key="3">
    <source>
        <dbReference type="Pfam" id="PF00710"/>
    </source>
</evidence>
<name>A0A2Z6B3C9_9BACT</name>
<dbReference type="Proteomes" id="UP000269883">
    <property type="component" value="Chromosome"/>
</dbReference>
<dbReference type="RefSeq" id="WP_126380923.1">
    <property type="nucleotide sequence ID" value="NZ_AP017378.1"/>
</dbReference>
<keyword evidence="5" id="KW-1185">Reference proteome</keyword>
<evidence type="ECO:0000256" key="2">
    <source>
        <dbReference type="PIRSR" id="PIRSR001220-2"/>
    </source>
</evidence>
<organism evidence="4 5">
    <name type="scientific">Desulfovibrio ferrophilus</name>
    <dbReference type="NCBI Taxonomy" id="241368"/>
    <lineage>
        <taxon>Bacteria</taxon>
        <taxon>Pseudomonadati</taxon>
        <taxon>Thermodesulfobacteriota</taxon>
        <taxon>Desulfovibrionia</taxon>
        <taxon>Desulfovibrionales</taxon>
        <taxon>Desulfovibrionaceae</taxon>
        <taxon>Desulfovibrio</taxon>
    </lineage>
</organism>